<dbReference type="InterPro" id="IPR024983">
    <property type="entry name" value="CHAT_dom"/>
</dbReference>
<dbReference type="SUPFAM" id="SSF48452">
    <property type="entry name" value="TPR-like"/>
    <property type="match status" value="4"/>
</dbReference>
<accession>A0ABX9QPU4</accession>
<dbReference type="InterPro" id="IPR019734">
    <property type="entry name" value="TPR_rpt"/>
</dbReference>
<keyword evidence="4" id="KW-0732">Signal</keyword>
<dbReference type="PANTHER" id="PTHR45641">
    <property type="entry name" value="TETRATRICOPEPTIDE REPEAT PROTEIN (AFU_ORTHOLOGUE AFUA_6G03870)"/>
    <property type="match status" value="1"/>
</dbReference>
<keyword evidence="2 3" id="KW-0802">TPR repeat</keyword>
<reference evidence="6 7" key="1">
    <citation type="submission" date="2018-09" db="EMBL/GenBank/DDBJ databases">
        <authorList>
            <person name="Livingstone P.G."/>
            <person name="Whitworth D.E."/>
        </authorList>
    </citation>
    <scope>NUCLEOTIDE SEQUENCE [LARGE SCALE GENOMIC DNA]</scope>
    <source>
        <strain evidence="6 7">CA031B</strain>
    </source>
</reference>
<dbReference type="Pfam" id="PF12770">
    <property type="entry name" value="CHAT"/>
    <property type="match status" value="1"/>
</dbReference>
<feature type="repeat" description="TPR" evidence="3">
    <location>
        <begin position="117"/>
        <end position="150"/>
    </location>
</feature>
<evidence type="ECO:0000313" key="6">
    <source>
        <dbReference type="EMBL" id="RKI14005.1"/>
    </source>
</evidence>
<dbReference type="SMART" id="SM00028">
    <property type="entry name" value="TPR"/>
    <property type="match status" value="11"/>
</dbReference>
<feature type="chain" id="PRO_5045973902" evidence="4">
    <location>
        <begin position="23"/>
        <end position="1112"/>
    </location>
</feature>
<evidence type="ECO:0000313" key="7">
    <source>
        <dbReference type="Proteomes" id="UP000278907"/>
    </source>
</evidence>
<proteinExistence type="predicted"/>
<feature type="domain" description="CHAT" evidence="5">
    <location>
        <begin position="753"/>
        <end position="1089"/>
    </location>
</feature>
<dbReference type="RefSeq" id="WP_120582152.1">
    <property type="nucleotide sequence ID" value="NZ_RAWI01000032.1"/>
</dbReference>
<dbReference type="EMBL" id="RAWI01000032">
    <property type="protein sequence ID" value="RKI14005.1"/>
    <property type="molecule type" value="Genomic_DNA"/>
</dbReference>
<evidence type="ECO:0000256" key="2">
    <source>
        <dbReference type="ARBA" id="ARBA00022803"/>
    </source>
</evidence>
<dbReference type="PRINTS" id="PR00381">
    <property type="entry name" value="KINESINLIGHT"/>
</dbReference>
<feature type="signal peptide" evidence="4">
    <location>
        <begin position="1"/>
        <end position="22"/>
    </location>
</feature>
<evidence type="ECO:0000256" key="4">
    <source>
        <dbReference type="SAM" id="SignalP"/>
    </source>
</evidence>
<dbReference type="Pfam" id="PF13424">
    <property type="entry name" value="TPR_12"/>
    <property type="match status" value="5"/>
</dbReference>
<dbReference type="Pfam" id="PF13374">
    <property type="entry name" value="TPR_10"/>
    <property type="match status" value="2"/>
</dbReference>
<evidence type="ECO:0000259" key="5">
    <source>
        <dbReference type="Pfam" id="PF12770"/>
    </source>
</evidence>
<evidence type="ECO:0000256" key="3">
    <source>
        <dbReference type="PROSITE-ProRule" id="PRU00339"/>
    </source>
</evidence>
<dbReference type="Proteomes" id="UP000278907">
    <property type="component" value="Unassembled WGS sequence"/>
</dbReference>
<dbReference type="PROSITE" id="PS50005">
    <property type="entry name" value="TPR"/>
    <property type="match status" value="3"/>
</dbReference>
<sequence>MRCMLGWMVVVVLCCSAGAATAEAPGDARLREAQAAFDAATKLMDAGRYPEAHGPAAQALALRESALGSTHPDVAGALDLVGELYQRQDDVPHAEPLLQRALALREATLGKAHPDVALTLTLLGILYKDQGLYAQAEPLFLRALTLRETGLGAAHPLVARTLSNLANLYSDQGANERAEPLYLRALTIREKAFGNNHPQVATSLNNLAILYKDQGLYERAEPLYLRALAIREEALGKNHPEVAASLHGLANLYVGQGLYERAEPLFLRAIAIFEAALGDKHSHVASSLDDLANAYSEQGLHSRAEPLHLRALAIREEALGKNHFEVGVSLNNLALLYMEQGLYERAEPLFLRSLAILRAALGDNHPLIATSFENLALLAKEQGLYDRAVTFHQRALALREVVLGKNHPDLATTLHNIANVYLDQGGNEDRAEPLLKRALAIQEAALGDTHPFVASSLASLARIHLSRGRYERAEPLWKRALAIQEATLGDTHPSIAQSLHGLALLHLARHRRAAALPLLTRAFDISEQRLRQEALDFSESRLAHFLQLLRADEQGLYAVLRAWPQDASVRRLALSAVLLRKGRSVEETAEISRSLSRSLGARDRDTFERLRGLRTQRAALSLGGPGELTPVDYQQRLKSLADQGDALEADLAKRSAPLRALTALPPTAEIVDRVAASLPRDGALIEFIAYEDSPVLPTPGKPRAKKPGPLRYLALVLFPDASTRALDLGPAAPIDRAATRLRDALARRDVQSQASARALHDIAFRPLLPLLGNTRRLFLSPDGHLGLVPFAALHDGRDYLVETWDFTYLTSGKDLLRRPQDTSAVSSVVVFADPDFQAAPGTAPRAPSPAERSAPLERFFSTSRAEDIAATPWAALPGSRAEAEDIQRLLPQAQLLLGPEATKERLLHLPTPGVLHLATHGFFLDDAPAPSDSRAVVHFGVLGEGALTRPVPDPLLRSGLILAGASAPAPDAARPPAASAMVTALELAGLDLWGTQLVVLSACDTGRGDVKPGQGVYGLRRAFFVAGAETVVMSLWKVNDGATHPLMEAYYRHLLSGQGRATALREAMRSFRRTWPHPHYWAPFITVGSDAPLRALATGAPSHPDAKPTEAR</sequence>
<dbReference type="PANTHER" id="PTHR45641:SF19">
    <property type="entry name" value="NEPHROCYSTIN-3"/>
    <property type="match status" value="1"/>
</dbReference>
<feature type="repeat" description="TPR" evidence="3">
    <location>
        <begin position="201"/>
        <end position="234"/>
    </location>
</feature>
<comment type="caution">
    <text evidence="6">The sequence shown here is derived from an EMBL/GenBank/DDBJ whole genome shotgun (WGS) entry which is preliminary data.</text>
</comment>
<gene>
    <name evidence="6" type="ORF">D7Y13_06710</name>
</gene>
<dbReference type="InterPro" id="IPR011990">
    <property type="entry name" value="TPR-like_helical_dom_sf"/>
</dbReference>
<feature type="repeat" description="TPR" evidence="3">
    <location>
        <begin position="454"/>
        <end position="487"/>
    </location>
</feature>
<keyword evidence="1" id="KW-0677">Repeat</keyword>
<dbReference type="Gene3D" id="1.25.40.10">
    <property type="entry name" value="Tetratricopeptide repeat domain"/>
    <property type="match status" value="4"/>
</dbReference>
<name>A0ABX9QPU4_9BACT</name>
<organism evidence="6 7">
    <name type="scientific">Corallococcus praedator</name>
    <dbReference type="NCBI Taxonomy" id="2316724"/>
    <lineage>
        <taxon>Bacteria</taxon>
        <taxon>Pseudomonadati</taxon>
        <taxon>Myxococcota</taxon>
        <taxon>Myxococcia</taxon>
        <taxon>Myxococcales</taxon>
        <taxon>Cystobacterineae</taxon>
        <taxon>Myxococcaceae</taxon>
        <taxon>Corallococcus</taxon>
    </lineage>
</organism>
<keyword evidence="7" id="KW-1185">Reference proteome</keyword>
<protein>
    <submittedName>
        <fullName evidence="6">CHAT domain-containing protein</fullName>
    </submittedName>
</protein>
<evidence type="ECO:0000256" key="1">
    <source>
        <dbReference type="ARBA" id="ARBA00022737"/>
    </source>
</evidence>